<dbReference type="EMBL" id="ML995874">
    <property type="protein sequence ID" value="KAF2766298.1"/>
    <property type="molecule type" value="Genomic_DNA"/>
</dbReference>
<dbReference type="Proteomes" id="UP000799436">
    <property type="component" value="Unassembled WGS sequence"/>
</dbReference>
<keyword evidence="3" id="KW-1185">Reference proteome</keyword>
<evidence type="ECO:0000256" key="1">
    <source>
        <dbReference type="SAM" id="MobiDB-lite"/>
    </source>
</evidence>
<feature type="region of interest" description="Disordered" evidence="1">
    <location>
        <begin position="136"/>
        <end position="159"/>
    </location>
</feature>
<organism evidence="2 3">
    <name type="scientific">Teratosphaeria nubilosa</name>
    <dbReference type="NCBI Taxonomy" id="161662"/>
    <lineage>
        <taxon>Eukaryota</taxon>
        <taxon>Fungi</taxon>
        <taxon>Dikarya</taxon>
        <taxon>Ascomycota</taxon>
        <taxon>Pezizomycotina</taxon>
        <taxon>Dothideomycetes</taxon>
        <taxon>Dothideomycetidae</taxon>
        <taxon>Mycosphaerellales</taxon>
        <taxon>Teratosphaeriaceae</taxon>
        <taxon>Teratosphaeria</taxon>
    </lineage>
</organism>
<accession>A0A6G1L1J9</accession>
<proteinExistence type="predicted"/>
<evidence type="ECO:0000313" key="2">
    <source>
        <dbReference type="EMBL" id="KAF2766298.1"/>
    </source>
</evidence>
<sequence>MACMSMRSIAGAGAAAAPRNSTLLNLRRASITADMVGLGMRSIVAASAAAASRNSTLLNPRRVSTTTDMVGMNMRSVVAVETGVIGNSWSVPPRTRSLTRIISSSAPGLQENSAQCTRNQWSSKHSAGVVPIPDEDVFEGNLSTPGSVKPPNPDNDQERPYLGTDSIGNCGLNQVKRTMGEAPLIGSPPCNSSRRCKVDSSTLLFVDPSAKAYHLASMIDLVITVSGSVLARAGSSSQ</sequence>
<name>A0A6G1L1J9_9PEZI</name>
<dbReference type="AlphaFoldDB" id="A0A6G1L1J9"/>
<reference evidence="2" key="1">
    <citation type="journal article" date="2020" name="Stud. Mycol.">
        <title>101 Dothideomycetes genomes: a test case for predicting lifestyles and emergence of pathogens.</title>
        <authorList>
            <person name="Haridas S."/>
            <person name="Albert R."/>
            <person name="Binder M."/>
            <person name="Bloem J."/>
            <person name="Labutti K."/>
            <person name="Salamov A."/>
            <person name="Andreopoulos B."/>
            <person name="Baker S."/>
            <person name="Barry K."/>
            <person name="Bills G."/>
            <person name="Bluhm B."/>
            <person name="Cannon C."/>
            <person name="Castanera R."/>
            <person name="Culley D."/>
            <person name="Daum C."/>
            <person name="Ezra D."/>
            <person name="Gonzalez J."/>
            <person name="Henrissat B."/>
            <person name="Kuo A."/>
            <person name="Liang C."/>
            <person name="Lipzen A."/>
            <person name="Lutzoni F."/>
            <person name="Magnuson J."/>
            <person name="Mondo S."/>
            <person name="Nolan M."/>
            <person name="Ohm R."/>
            <person name="Pangilinan J."/>
            <person name="Park H.-J."/>
            <person name="Ramirez L."/>
            <person name="Alfaro M."/>
            <person name="Sun H."/>
            <person name="Tritt A."/>
            <person name="Yoshinaga Y."/>
            <person name="Zwiers L.-H."/>
            <person name="Turgeon B."/>
            <person name="Goodwin S."/>
            <person name="Spatafora J."/>
            <person name="Crous P."/>
            <person name="Grigoriev I."/>
        </authorList>
    </citation>
    <scope>NUCLEOTIDE SEQUENCE</scope>
    <source>
        <strain evidence="2">CBS 116005</strain>
    </source>
</reference>
<protein>
    <submittedName>
        <fullName evidence="2">Uncharacterized protein</fullName>
    </submittedName>
</protein>
<evidence type="ECO:0000313" key="3">
    <source>
        <dbReference type="Proteomes" id="UP000799436"/>
    </source>
</evidence>
<gene>
    <name evidence="2" type="ORF">EJ03DRAFT_182821</name>
</gene>